<dbReference type="Proteomes" id="UP001174934">
    <property type="component" value="Unassembled WGS sequence"/>
</dbReference>
<keyword evidence="2" id="KW-1185">Reference proteome</keyword>
<dbReference type="AlphaFoldDB" id="A0AA39X0F5"/>
<protein>
    <submittedName>
        <fullName evidence="1">Uncharacterized protein</fullName>
    </submittedName>
</protein>
<evidence type="ECO:0000313" key="2">
    <source>
        <dbReference type="Proteomes" id="UP001174934"/>
    </source>
</evidence>
<name>A0AA39X0F5_9PEZI</name>
<organism evidence="1 2">
    <name type="scientific">Bombardia bombarda</name>
    <dbReference type="NCBI Taxonomy" id="252184"/>
    <lineage>
        <taxon>Eukaryota</taxon>
        <taxon>Fungi</taxon>
        <taxon>Dikarya</taxon>
        <taxon>Ascomycota</taxon>
        <taxon>Pezizomycotina</taxon>
        <taxon>Sordariomycetes</taxon>
        <taxon>Sordariomycetidae</taxon>
        <taxon>Sordariales</taxon>
        <taxon>Lasiosphaeriaceae</taxon>
        <taxon>Bombardia</taxon>
    </lineage>
</organism>
<accession>A0AA39X0F5</accession>
<comment type="caution">
    <text evidence="1">The sequence shown here is derived from an EMBL/GenBank/DDBJ whole genome shotgun (WGS) entry which is preliminary data.</text>
</comment>
<gene>
    <name evidence="1" type="ORF">B0T17DRAFT_258411</name>
</gene>
<reference evidence="1" key="1">
    <citation type="submission" date="2023-06" db="EMBL/GenBank/DDBJ databases">
        <title>Genome-scale phylogeny and comparative genomics of the fungal order Sordariales.</title>
        <authorList>
            <consortium name="Lawrence Berkeley National Laboratory"/>
            <person name="Hensen N."/>
            <person name="Bonometti L."/>
            <person name="Westerberg I."/>
            <person name="Brannstrom I.O."/>
            <person name="Guillou S."/>
            <person name="Cros-Aarteil S."/>
            <person name="Calhoun S."/>
            <person name="Haridas S."/>
            <person name="Kuo A."/>
            <person name="Mondo S."/>
            <person name="Pangilinan J."/>
            <person name="Riley R."/>
            <person name="LaButti K."/>
            <person name="Andreopoulos B."/>
            <person name="Lipzen A."/>
            <person name="Chen C."/>
            <person name="Yanf M."/>
            <person name="Daum C."/>
            <person name="Ng V."/>
            <person name="Clum A."/>
            <person name="Steindorff A."/>
            <person name="Ohm R."/>
            <person name="Martin F."/>
            <person name="Silar P."/>
            <person name="Natvig D."/>
            <person name="Lalanne C."/>
            <person name="Gautier V."/>
            <person name="Ament-velasquez S.L."/>
            <person name="Kruys A."/>
            <person name="Hutchinson M.I."/>
            <person name="Powell A.J."/>
            <person name="Barry K."/>
            <person name="Miller A.N."/>
            <person name="Grigoriev I.V."/>
            <person name="Debuchy R."/>
            <person name="Gladieux P."/>
            <person name="Thoren M.H."/>
            <person name="Johannesson H."/>
        </authorList>
    </citation>
    <scope>NUCLEOTIDE SEQUENCE</scope>
    <source>
        <strain evidence="1">SMH3391-2</strain>
    </source>
</reference>
<sequence length="213" mass="24584">MERRASDFVEGRYRYRIVTDHVLDGSASDKENNAPCLARTEIFIDQLQRMKECGSSQGFAWLDNISRCWSNDVKVVQHPVRPNGAIFVREIVIGCWCSVGPSVIRENIVQWDVRVSLYHPEAQKLLDMKLDEVKEYISKESLTRIVGHMFSTDDPLEVAKVFYVAQKPSPVQFIPKSYPEIWWNGDYDVKLQVNNADLREAVEECAIRFILQS</sequence>
<dbReference type="EMBL" id="JAULSR010000003">
    <property type="protein sequence ID" value="KAK0624999.1"/>
    <property type="molecule type" value="Genomic_DNA"/>
</dbReference>
<proteinExistence type="predicted"/>
<evidence type="ECO:0000313" key="1">
    <source>
        <dbReference type="EMBL" id="KAK0624999.1"/>
    </source>
</evidence>